<dbReference type="RefSeq" id="WP_117739441.1">
    <property type="nucleotide sequence ID" value="NZ_QSUB01000006.1"/>
</dbReference>
<evidence type="ECO:0000313" key="3">
    <source>
        <dbReference type="Proteomes" id="UP000261222"/>
    </source>
</evidence>
<dbReference type="Gene3D" id="2.60.120.10">
    <property type="entry name" value="Jelly Rolls"/>
    <property type="match status" value="1"/>
</dbReference>
<dbReference type="SUPFAM" id="SSF51206">
    <property type="entry name" value="cAMP-binding domain-like"/>
    <property type="match status" value="1"/>
</dbReference>
<organism evidence="2 3">
    <name type="scientific">Blautia obeum</name>
    <dbReference type="NCBI Taxonomy" id="40520"/>
    <lineage>
        <taxon>Bacteria</taxon>
        <taxon>Bacillati</taxon>
        <taxon>Bacillota</taxon>
        <taxon>Clostridia</taxon>
        <taxon>Lachnospirales</taxon>
        <taxon>Lachnospiraceae</taxon>
        <taxon>Blautia</taxon>
    </lineage>
</organism>
<evidence type="ECO:0000259" key="1">
    <source>
        <dbReference type="PROSITE" id="PS50042"/>
    </source>
</evidence>
<dbReference type="AlphaFoldDB" id="A0A3E5A4F9"/>
<dbReference type="InterPro" id="IPR018490">
    <property type="entry name" value="cNMP-bd_dom_sf"/>
</dbReference>
<evidence type="ECO:0000313" key="2">
    <source>
        <dbReference type="EMBL" id="RGN03352.1"/>
    </source>
</evidence>
<accession>A0A3E5A4F9</accession>
<sequence length="224" mass="26509">MIKIKNEKQINELCEKYQITLRFANWNYLAKELVHYQKGEIIAICGENYDRLFFLVKGSIRFTCVADNYEEYFFFDAYNNGLFGEVEYLLNIPSITQSEAIEDCDCIVIPINKNRKFLDNDLIFQNFLGQVLARKYNELRDSYMNAKVFSLRTRLAAYLINNANCDTNISNLTQISKILRCSYRQLLREFKFFCEVGCLEHLNKKGKYKIANYEKLEAYTREEV</sequence>
<reference evidence="2 3" key="1">
    <citation type="submission" date="2018-08" db="EMBL/GenBank/DDBJ databases">
        <title>A genome reference for cultivated species of the human gut microbiota.</title>
        <authorList>
            <person name="Zou Y."/>
            <person name="Xue W."/>
            <person name="Luo G."/>
        </authorList>
    </citation>
    <scope>NUCLEOTIDE SEQUENCE [LARGE SCALE GENOMIC DNA]</scope>
    <source>
        <strain evidence="2 3">OM06-11AA</strain>
    </source>
</reference>
<comment type="caution">
    <text evidence="2">The sequence shown here is derived from an EMBL/GenBank/DDBJ whole genome shotgun (WGS) entry which is preliminary data.</text>
</comment>
<dbReference type="EMBL" id="QSUB01000006">
    <property type="protein sequence ID" value="RGN03352.1"/>
    <property type="molecule type" value="Genomic_DNA"/>
</dbReference>
<dbReference type="InterPro" id="IPR000595">
    <property type="entry name" value="cNMP-bd_dom"/>
</dbReference>
<dbReference type="Proteomes" id="UP000261222">
    <property type="component" value="Unassembled WGS sequence"/>
</dbReference>
<name>A0A3E5A4F9_9FIRM</name>
<dbReference type="InterPro" id="IPR014710">
    <property type="entry name" value="RmlC-like_jellyroll"/>
</dbReference>
<proteinExistence type="predicted"/>
<feature type="domain" description="Cyclic nucleotide-binding" evidence="1">
    <location>
        <begin position="32"/>
        <end position="118"/>
    </location>
</feature>
<gene>
    <name evidence="2" type="ORF">DXB81_13060</name>
</gene>
<dbReference type="PROSITE" id="PS50042">
    <property type="entry name" value="CNMP_BINDING_3"/>
    <property type="match status" value="1"/>
</dbReference>
<dbReference type="Pfam" id="PF00027">
    <property type="entry name" value="cNMP_binding"/>
    <property type="match status" value="1"/>
</dbReference>
<dbReference type="CDD" id="cd00038">
    <property type="entry name" value="CAP_ED"/>
    <property type="match status" value="1"/>
</dbReference>
<protein>
    <recommendedName>
        <fullName evidence="1">Cyclic nucleotide-binding domain-containing protein</fullName>
    </recommendedName>
</protein>